<gene>
    <name evidence="1" type="ORF">Tsubulata_021626</name>
</gene>
<name>A0A9Q0FGA1_9ROSI</name>
<dbReference type="Gene3D" id="3.90.550.50">
    <property type="match status" value="1"/>
</dbReference>
<dbReference type="AlphaFoldDB" id="A0A9Q0FGA1"/>
<evidence type="ECO:0000313" key="2">
    <source>
        <dbReference type="Proteomes" id="UP001141552"/>
    </source>
</evidence>
<proteinExistence type="predicted"/>
<organism evidence="1 2">
    <name type="scientific">Turnera subulata</name>
    <dbReference type="NCBI Taxonomy" id="218843"/>
    <lineage>
        <taxon>Eukaryota</taxon>
        <taxon>Viridiplantae</taxon>
        <taxon>Streptophyta</taxon>
        <taxon>Embryophyta</taxon>
        <taxon>Tracheophyta</taxon>
        <taxon>Spermatophyta</taxon>
        <taxon>Magnoliopsida</taxon>
        <taxon>eudicotyledons</taxon>
        <taxon>Gunneridae</taxon>
        <taxon>Pentapetalae</taxon>
        <taxon>rosids</taxon>
        <taxon>fabids</taxon>
        <taxon>Malpighiales</taxon>
        <taxon>Passifloraceae</taxon>
        <taxon>Turnera</taxon>
    </lineage>
</organism>
<dbReference type="OrthoDB" id="421979at2759"/>
<reference evidence="1" key="1">
    <citation type="submission" date="2022-02" db="EMBL/GenBank/DDBJ databases">
        <authorList>
            <person name="Henning P.M."/>
            <person name="McCubbin A.G."/>
            <person name="Shore J.S."/>
        </authorList>
    </citation>
    <scope>NUCLEOTIDE SEQUENCE</scope>
    <source>
        <strain evidence="1">F60SS</strain>
        <tissue evidence="1">Leaves</tissue>
    </source>
</reference>
<evidence type="ECO:0000313" key="1">
    <source>
        <dbReference type="EMBL" id="KAJ4830817.1"/>
    </source>
</evidence>
<dbReference type="Pfam" id="PF04646">
    <property type="entry name" value="DUF604"/>
    <property type="match status" value="1"/>
</dbReference>
<sequence>MTVSLSKLFFSLIFLTSLFYNFWSLSNLFAPFPFSAIFDQSIKSYQANEAPQALENTSLQHIVFGIAGSASLWSHRKNYIKLWWRPSEMRGIVWLEKQVENDTDNDMLPPIRVSNSTSQQLNNYGFRLSRIVSETFRLGMKDVRWFVMGDDDTVFIPENLVRVLSKYDHNQYYYIGSSSESHMQNIHFSYGMAFGGGGFAISYPLAKALERMQDRCTQRYPALYSSDDRIHACVTELGVPLTKEPGFHQFDIYGNLFGLLTAHPIAPLVSLHHLDVISPILPYGDRFQALEKLKVPMKLDSAALMQQSICYDKPRNWSISVSWGYAVQIYRGIYYPRELVIPARTFLHWYKRSDPHSYAFNTRPVSTNSCQMPFVYVLRNGSFNADKEETNTEYVNNQKLHPPCDWKIADPFQIRRVEVHKKPDPHLWDKAPRRNCCRVQPSKKRNLLVVDVGVCGEGEVIELQ</sequence>
<keyword evidence="2" id="KW-1185">Reference proteome</keyword>
<accession>A0A9Q0FGA1</accession>
<dbReference type="EMBL" id="JAKUCV010005529">
    <property type="protein sequence ID" value="KAJ4830817.1"/>
    <property type="molecule type" value="Genomic_DNA"/>
</dbReference>
<reference evidence="1" key="2">
    <citation type="journal article" date="2023" name="Plants (Basel)">
        <title>Annotation of the Turnera subulata (Passifloraceae) Draft Genome Reveals the S-Locus Evolved after the Divergence of Turneroideae from Passifloroideae in a Stepwise Manner.</title>
        <authorList>
            <person name="Henning P.M."/>
            <person name="Roalson E.H."/>
            <person name="Mir W."/>
            <person name="McCubbin A.G."/>
            <person name="Shore J.S."/>
        </authorList>
    </citation>
    <scope>NUCLEOTIDE SEQUENCE</scope>
    <source>
        <strain evidence="1">F60SS</strain>
    </source>
</reference>
<dbReference type="FunFam" id="3.90.550.50:FF:000006">
    <property type="entry name" value="Fringe-related protein-like"/>
    <property type="match status" value="1"/>
</dbReference>
<dbReference type="Proteomes" id="UP001141552">
    <property type="component" value="Unassembled WGS sequence"/>
</dbReference>
<comment type="caution">
    <text evidence="1">The sequence shown here is derived from an EMBL/GenBank/DDBJ whole genome shotgun (WGS) entry which is preliminary data.</text>
</comment>
<protein>
    <submittedName>
        <fullName evidence="1">Uncharacterized protein</fullName>
    </submittedName>
</protein>
<dbReference type="InterPro" id="IPR006740">
    <property type="entry name" value="DUF604"/>
</dbReference>
<dbReference type="PANTHER" id="PTHR10811">
    <property type="entry name" value="FRINGE-RELATED"/>
    <property type="match status" value="1"/>
</dbReference>